<proteinExistence type="predicted"/>
<feature type="compositionally biased region" description="Low complexity" evidence="1">
    <location>
        <begin position="163"/>
        <end position="181"/>
    </location>
</feature>
<dbReference type="OMA" id="PASHREW"/>
<dbReference type="PANTHER" id="PTHR12697:SF20">
    <property type="entry name" value="HEAT REPEAT-CONTAINING PROTEIN 4"/>
    <property type="match status" value="1"/>
</dbReference>
<dbReference type="GO" id="GO:0016491">
    <property type="term" value="F:oxidoreductase activity"/>
    <property type="evidence" value="ECO:0007669"/>
    <property type="project" value="TreeGrafter"/>
</dbReference>
<feature type="compositionally biased region" description="Basic residues" evidence="1">
    <location>
        <begin position="147"/>
        <end position="158"/>
    </location>
</feature>
<reference evidence="3" key="1">
    <citation type="submission" date="2018-12" db="EMBL/GenBank/DDBJ databases">
        <authorList>
            <person name="Yazar S."/>
        </authorList>
    </citation>
    <scope>NUCLEOTIDE SEQUENCE [LARGE SCALE GENOMIC DNA]</scope>
</reference>
<evidence type="ECO:0000256" key="1">
    <source>
        <dbReference type="SAM" id="MobiDB-lite"/>
    </source>
</evidence>
<reference evidence="2" key="3">
    <citation type="submission" date="2025-09" db="UniProtKB">
        <authorList>
            <consortium name="Ensembl"/>
        </authorList>
    </citation>
    <scope>IDENTIFICATION</scope>
</reference>
<dbReference type="SUPFAM" id="SSF48371">
    <property type="entry name" value="ARM repeat"/>
    <property type="match status" value="1"/>
</dbReference>
<feature type="region of interest" description="Disordered" evidence="1">
    <location>
        <begin position="147"/>
        <end position="181"/>
    </location>
</feature>
<reference evidence="2" key="2">
    <citation type="submission" date="2025-08" db="UniProtKB">
        <authorList>
            <consortium name="Ensembl"/>
        </authorList>
    </citation>
    <scope>IDENTIFICATION</scope>
</reference>
<dbReference type="Ensembl" id="ENSVURT00010027645.1">
    <property type="protein sequence ID" value="ENSVURP00010024282.1"/>
    <property type="gene ID" value="ENSVURG00010018608.1"/>
</dbReference>
<keyword evidence="3" id="KW-1185">Reference proteome</keyword>
<dbReference type="AlphaFoldDB" id="A0A4X2LTJ7"/>
<sequence>MNSSTSLDPSASHSQDKHTFTRLGWGTALCSFKSGSKSQCDSFLGVPPVSPNSSQHCARLKNQYLKQASAELSFSQEVLQQWGLPCIPYSQYNFDHIYNTENISLSKNREFQARKAPKLKPLLSSSIMDLPSLRSLPALQPITKSVKTPKKCKLKRPKKENSPSDSSARSSSSPVSEIVDSQSTILSNTSEWKLEQRETWFRPAEREVRSWENIVLKKLNKRTARWILNKRPPRPGVPPSKWQSFLRHQYDWSHIQDELSSASDLELLAQLEAEEMAEFEGVDAAAPIQEEKKPELLLPVYFRYSGSGQRLCLVKPEMMVGTNKTVEDILAERSLFRPQPPQPRQHINPRAGKYAYVTENAFEQEIYFDLVQILHRDGMEYDKILLENLNQYCKHLPKAFPEGPEEWNYNPPLRPKRGAFRWTALPTPVKDPLELSQEIIPAKVRRARKDCVPKIEENVSWEMRVLRNMLKEWKNAWILTTQWQDATVEGLLRNMNNVQDEVRVEAIITCATAAIERPRTDDIEEDKDSIQTEPIQEIPKELQPVLKEALRDKNASVRMAAAVCHYTIQAHDSQAQEIMQNALAVGEALTYQHFSSEPGDIEGLPSISLL</sequence>
<evidence type="ECO:0008006" key="4">
    <source>
        <dbReference type="Google" id="ProtNLM"/>
    </source>
</evidence>
<name>A0A4X2LTJ7_VOMUR</name>
<protein>
    <recommendedName>
        <fullName evidence="4">HEAT repeat containing 4</fullName>
    </recommendedName>
</protein>
<organism evidence="2 3">
    <name type="scientific">Vombatus ursinus</name>
    <name type="common">Common wombat</name>
    <dbReference type="NCBI Taxonomy" id="29139"/>
    <lineage>
        <taxon>Eukaryota</taxon>
        <taxon>Metazoa</taxon>
        <taxon>Chordata</taxon>
        <taxon>Craniata</taxon>
        <taxon>Vertebrata</taxon>
        <taxon>Euteleostomi</taxon>
        <taxon>Mammalia</taxon>
        <taxon>Metatheria</taxon>
        <taxon>Diprotodontia</taxon>
        <taxon>Vombatidae</taxon>
        <taxon>Vombatus</taxon>
    </lineage>
</organism>
<dbReference type="GeneTree" id="ENSGT00390000013207"/>
<evidence type="ECO:0000313" key="3">
    <source>
        <dbReference type="Proteomes" id="UP000314987"/>
    </source>
</evidence>
<dbReference type="STRING" id="29139.ENSVURP00010024282"/>
<dbReference type="PANTHER" id="PTHR12697">
    <property type="entry name" value="PBS LYASE HEAT-LIKE PROTEIN"/>
    <property type="match status" value="1"/>
</dbReference>
<evidence type="ECO:0000313" key="2">
    <source>
        <dbReference type="Ensembl" id="ENSVURP00010024282.1"/>
    </source>
</evidence>
<dbReference type="Proteomes" id="UP000314987">
    <property type="component" value="Unassembled WGS sequence"/>
</dbReference>
<dbReference type="InterPro" id="IPR016024">
    <property type="entry name" value="ARM-type_fold"/>
</dbReference>
<accession>A0A4X2LTJ7</accession>